<dbReference type="GO" id="GO:0020037">
    <property type="term" value="F:heme binding"/>
    <property type="evidence" value="ECO:0007669"/>
    <property type="project" value="InterPro"/>
</dbReference>
<keyword evidence="9" id="KW-1185">Reference proteome</keyword>
<accession>A0A9Q0XRW2</accession>
<dbReference type="Proteomes" id="UP001142489">
    <property type="component" value="Unassembled WGS sequence"/>
</dbReference>
<protein>
    <submittedName>
        <fullName evidence="8">Uncharacterized protein</fullName>
    </submittedName>
</protein>
<evidence type="ECO:0000313" key="8">
    <source>
        <dbReference type="EMBL" id="KAJ7324692.1"/>
    </source>
</evidence>
<dbReference type="PANTHER" id="PTHR24300:SF134">
    <property type="entry name" value="CYTOCHROME P450, FAMILY 2, SUBFAMILY AB, POLYPEPTIDE 2-RELATED"/>
    <property type="match status" value="1"/>
</dbReference>
<keyword evidence="7" id="KW-0560">Oxidoreductase</keyword>
<dbReference type="OrthoDB" id="2789670at2759"/>
<evidence type="ECO:0000256" key="1">
    <source>
        <dbReference type="ARBA" id="ARBA00001971"/>
    </source>
</evidence>
<evidence type="ECO:0000256" key="3">
    <source>
        <dbReference type="ARBA" id="ARBA00022617"/>
    </source>
</evidence>
<dbReference type="InterPro" id="IPR036396">
    <property type="entry name" value="Cyt_P450_sf"/>
</dbReference>
<name>A0A9Q0XRW2_9SAUR</name>
<evidence type="ECO:0000256" key="2">
    <source>
        <dbReference type="ARBA" id="ARBA00010617"/>
    </source>
</evidence>
<sequence>MKRMEQYQWATEKSHLPGDTLVLPDLCSVLLDPKQWETPQQFNPNHFLDKDGKYTAREEFFVFGAGARTCVGEQMAKIEMFILFTILMRSFHFQLPKGVKELNPKSIIGLVVHPHCYKICAVPRYSAS</sequence>
<dbReference type="GO" id="GO:0006082">
    <property type="term" value="P:organic acid metabolic process"/>
    <property type="evidence" value="ECO:0007669"/>
    <property type="project" value="TreeGrafter"/>
</dbReference>
<dbReference type="PRINTS" id="PR00463">
    <property type="entry name" value="EP450I"/>
</dbReference>
<evidence type="ECO:0000256" key="5">
    <source>
        <dbReference type="ARBA" id="ARBA00023004"/>
    </source>
</evidence>
<evidence type="ECO:0000256" key="6">
    <source>
        <dbReference type="PIRSR" id="PIRSR602401-1"/>
    </source>
</evidence>
<evidence type="ECO:0000256" key="4">
    <source>
        <dbReference type="ARBA" id="ARBA00022723"/>
    </source>
</evidence>
<gene>
    <name evidence="8" type="ORF">JRQ81_017712</name>
</gene>
<dbReference type="GO" id="GO:0006805">
    <property type="term" value="P:xenobiotic metabolic process"/>
    <property type="evidence" value="ECO:0007669"/>
    <property type="project" value="TreeGrafter"/>
</dbReference>
<evidence type="ECO:0000313" key="9">
    <source>
        <dbReference type="Proteomes" id="UP001142489"/>
    </source>
</evidence>
<dbReference type="InterPro" id="IPR001128">
    <property type="entry name" value="Cyt_P450"/>
</dbReference>
<organism evidence="8 9">
    <name type="scientific">Phrynocephalus forsythii</name>
    <dbReference type="NCBI Taxonomy" id="171643"/>
    <lineage>
        <taxon>Eukaryota</taxon>
        <taxon>Metazoa</taxon>
        <taxon>Chordata</taxon>
        <taxon>Craniata</taxon>
        <taxon>Vertebrata</taxon>
        <taxon>Euteleostomi</taxon>
        <taxon>Lepidosauria</taxon>
        <taxon>Squamata</taxon>
        <taxon>Bifurcata</taxon>
        <taxon>Unidentata</taxon>
        <taxon>Episquamata</taxon>
        <taxon>Toxicofera</taxon>
        <taxon>Iguania</taxon>
        <taxon>Acrodonta</taxon>
        <taxon>Agamidae</taxon>
        <taxon>Agaminae</taxon>
        <taxon>Phrynocephalus</taxon>
    </lineage>
</organism>
<reference evidence="8" key="1">
    <citation type="journal article" date="2023" name="DNA Res.">
        <title>Chromosome-level genome assembly of Phrynocephalus forsythii using third-generation DNA sequencing and Hi-C analysis.</title>
        <authorList>
            <person name="Qi Y."/>
            <person name="Zhao W."/>
            <person name="Zhao Y."/>
            <person name="Niu C."/>
            <person name="Cao S."/>
            <person name="Zhang Y."/>
        </authorList>
    </citation>
    <scope>NUCLEOTIDE SEQUENCE</scope>
    <source>
        <tissue evidence="8">Muscle</tissue>
    </source>
</reference>
<keyword evidence="5 6" id="KW-0408">Iron</keyword>
<dbReference type="EMBL" id="JAPFRF010000008">
    <property type="protein sequence ID" value="KAJ7324692.1"/>
    <property type="molecule type" value="Genomic_DNA"/>
</dbReference>
<dbReference type="Pfam" id="PF00067">
    <property type="entry name" value="p450"/>
    <property type="match status" value="1"/>
</dbReference>
<dbReference type="GO" id="GO:0005737">
    <property type="term" value="C:cytoplasm"/>
    <property type="evidence" value="ECO:0007669"/>
    <property type="project" value="TreeGrafter"/>
</dbReference>
<dbReference type="InterPro" id="IPR002401">
    <property type="entry name" value="Cyt_P450_E_grp-I"/>
</dbReference>
<dbReference type="PROSITE" id="PS00086">
    <property type="entry name" value="CYTOCHROME_P450"/>
    <property type="match status" value="1"/>
</dbReference>
<comment type="similarity">
    <text evidence="2 7">Belongs to the cytochrome P450 family.</text>
</comment>
<proteinExistence type="inferred from homology"/>
<keyword evidence="4 6" id="KW-0479">Metal-binding</keyword>
<dbReference type="InterPro" id="IPR050182">
    <property type="entry name" value="Cytochrome_P450_fam2"/>
</dbReference>
<dbReference type="InterPro" id="IPR017972">
    <property type="entry name" value="Cyt_P450_CS"/>
</dbReference>
<keyword evidence="3 6" id="KW-0349">Heme</keyword>
<dbReference type="GO" id="GO:0016712">
    <property type="term" value="F:oxidoreductase activity, acting on paired donors, with incorporation or reduction of molecular oxygen, reduced flavin or flavoprotein as one donor, and incorporation of one atom of oxygen"/>
    <property type="evidence" value="ECO:0007669"/>
    <property type="project" value="TreeGrafter"/>
</dbReference>
<feature type="binding site" description="axial binding residue" evidence="6">
    <location>
        <position position="70"/>
    </location>
    <ligand>
        <name>heme</name>
        <dbReference type="ChEBI" id="CHEBI:30413"/>
    </ligand>
    <ligandPart>
        <name>Fe</name>
        <dbReference type="ChEBI" id="CHEBI:18248"/>
    </ligandPart>
</feature>
<dbReference type="AlphaFoldDB" id="A0A9Q0XRW2"/>
<dbReference type="PANTHER" id="PTHR24300">
    <property type="entry name" value="CYTOCHROME P450 508A4-RELATED"/>
    <property type="match status" value="1"/>
</dbReference>
<comment type="cofactor">
    <cofactor evidence="1 6">
        <name>heme</name>
        <dbReference type="ChEBI" id="CHEBI:30413"/>
    </cofactor>
</comment>
<evidence type="ECO:0000256" key="7">
    <source>
        <dbReference type="RuleBase" id="RU000461"/>
    </source>
</evidence>
<comment type="caution">
    <text evidence="8">The sequence shown here is derived from an EMBL/GenBank/DDBJ whole genome shotgun (WGS) entry which is preliminary data.</text>
</comment>
<dbReference type="SUPFAM" id="SSF48264">
    <property type="entry name" value="Cytochrome P450"/>
    <property type="match status" value="1"/>
</dbReference>
<dbReference type="Gene3D" id="1.10.630.10">
    <property type="entry name" value="Cytochrome P450"/>
    <property type="match status" value="1"/>
</dbReference>
<dbReference type="GO" id="GO:0005506">
    <property type="term" value="F:iron ion binding"/>
    <property type="evidence" value="ECO:0007669"/>
    <property type="project" value="InterPro"/>
</dbReference>
<keyword evidence="7" id="KW-0503">Monooxygenase</keyword>